<reference evidence="1 2" key="1">
    <citation type="submission" date="2024-02" db="EMBL/GenBank/DDBJ databases">
        <title>High-quality chromosome-scale genome assembly of Pensacola bahiagrass (Paspalum notatum Flugge var. saurae).</title>
        <authorList>
            <person name="Vega J.M."/>
            <person name="Podio M."/>
            <person name="Orjuela J."/>
            <person name="Siena L.A."/>
            <person name="Pessino S.C."/>
            <person name="Combes M.C."/>
            <person name="Mariac C."/>
            <person name="Albertini E."/>
            <person name="Pupilli F."/>
            <person name="Ortiz J.P.A."/>
            <person name="Leblanc O."/>
        </authorList>
    </citation>
    <scope>NUCLEOTIDE SEQUENCE [LARGE SCALE GENOMIC DNA]</scope>
    <source>
        <strain evidence="1">R1</strain>
        <tissue evidence="1">Leaf</tissue>
    </source>
</reference>
<sequence>MKATFAGGAAVGDAAVLRRLMASSSMLKDSVAPELTVDMDLHRRLLADSTFIPTVFIADRLGQPSAVVVRGARDTVHRSGLQLSIPLRQRPHALN</sequence>
<accession>A0AAQ3X5E9</accession>
<evidence type="ECO:0000313" key="2">
    <source>
        <dbReference type="Proteomes" id="UP001341281"/>
    </source>
</evidence>
<keyword evidence="2" id="KW-1185">Reference proteome</keyword>
<protein>
    <submittedName>
        <fullName evidence="1">Uncharacterized protein</fullName>
    </submittedName>
</protein>
<evidence type="ECO:0000313" key="1">
    <source>
        <dbReference type="EMBL" id="WVZ85165.1"/>
    </source>
</evidence>
<dbReference type="AlphaFoldDB" id="A0AAQ3X5E9"/>
<dbReference type="EMBL" id="CP144751">
    <property type="protein sequence ID" value="WVZ85165.1"/>
    <property type="molecule type" value="Genomic_DNA"/>
</dbReference>
<name>A0AAQ3X5E9_PASNO</name>
<gene>
    <name evidence="1" type="ORF">U9M48_032115</name>
</gene>
<dbReference type="Proteomes" id="UP001341281">
    <property type="component" value="Chromosome 07"/>
</dbReference>
<proteinExistence type="predicted"/>
<organism evidence="1 2">
    <name type="scientific">Paspalum notatum var. saurae</name>
    <dbReference type="NCBI Taxonomy" id="547442"/>
    <lineage>
        <taxon>Eukaryota</taxon>
        <taxon>Viridiplantae</taxon>
        <taxon>Streptophyta</taxon>
        <taxon>Embryophyta</taxon>
        <taxon>Tracheophyta</taxon>
        <taxon>Spermatophyta</taxon>
        <taxon>Magnoliopsida</taxon>
        <taxon>Liliopsida</taxon>
        <taxon>Poales</taxon>
        <taxon>Poaceae</taxon>
        <taxon>PACMAD clade</taxon>
        <taxon>Panicoideae</taxon>
        <taxon>Andropogonodae</taxon>
        <taxon>Paspaleae</taxon>
        <taxon>Paspalinae</taxon>
        <taxon>Paspalum</taxon>
    </lineage>
</organism>